<dbReference type="Proteomes" id="UP001449582">
    <property type="component" value="Unassembled WGS sequence"/>
</dbReference>
<evidence type="ECO:0000313" key="1">
    <source>
        <dbReference type="EMBL" id="GAA5414602.1"/>
    </source>
</evidence>
<name>A0ABP9U943_9BACT</name>
<comment type="caution">
    <text evidence="1">The sequence shown here is derived from an EMBL/GenBank/DDBJ whole genome shotgun (WGS) entry which is preliminary data.</text>
</comment>
<gene>
    <name evidence="1" type="ORF">UREOM_3130</name>
</gene>
<keyword evidence="2" id="KW-1185">Reference proteome</keyword>
<organism evidence="1 2">
    <name type="scientific">Ureaplasma ceti</name>
    <dbReference type="NCBI Taxonomy" id="3119530"/>
    <lineage>
        <taxon>Bacteria</taxon>
        <taxon>Bacillati</taxon>
        <taxon>Mycoplasmatota</taxon>
        <taxon>Mycoplasmoidales</taxon>
        <taxon>Mycoplasmoidaceae</taxon>
        <taxon>Ureaplasma</taxon>
    </lineage>
</organism>
<accession>A0ABP9U943</accession>
<proteinExistence type="predicted"/>
<dbReference type="RefSeq" id="WP_353289766.1">
    <property type="nucleotide sequence ID" value="NZ_BAABQM010000002.1"/>
</dbReference>
<sequence length="47" mass="5775">MMKQDKKNKIILNRWPDNFFEESFKYFDENEEINEHLNGLLKALSKK</sequence>
<protein>
    <submittedName>
        <fullName evidence="1">Uncharacterized protein</fullName>
    </submittedName>
</protein>
<reference evidence="1" key="1">
    <citation type="submission" date="2024-02" db="EMBL/GenBank/DDBJ databases">
        <title>Draft genome sequence of new strains in genus Ureaplasma.</title>
        <authorList>
            <person name="Nakajima Y."/>
            <person name="Segawa T."/>
        </authorList>
    </citation>
    <scope>NUCLEOTIDE SEQUENCE [LARGE SCALE GENOMIC DNA]</scope>
    <source>
        <strain evidence="1">OM1</strain>
    </source>
</reference>
<dbReference type="EMBL" id="BAABQM010000002">
    <property type="protein sequence ID" value="GAA5414602.1"/>
    <property type="molecule type" value="Genomic_DNA"/>
</dbReference>
<evidence type="ECO:0000313" key="2">
    <source>
        <dbReference type="Proteomes" id="UP001449582"/>
    </source>
</evidence>